<dbReference type="InterPro" id="IPR023214">
    <property type="entry name" value="HAD_sf"/>
</dbReference>
<dbReference type="SFLD" id="SFLDS00003">
    <property type="entry name" value="Haloacid_Dehalogenase"/>
    <property type="match status" value="1"/>
</dbReference>
<evidence type="ECO:0000256" key="4">
    <source>
        <dbReference type="ARBA" id="ARBA00022842"/>
    </source>
</evidence>
<keyword evidence="3" id="KW-0479">Metal-binding</keyword>
<dbReference type="PANTHER" id="PTHR46193:SF10">
    <property type="entry name" value="6-PHOSPHOGLUCONATE PHOSPHATASE"/>
    <property type="match status" value="1"/>
</dbReference>
<dbReference type="InterPro" id="IPR006439">
    <property type="entry name" value="HAD-SF_hydro_IA"/>
</dbReference>
<name>A0ABW8L3V7_9GAMM</name>
<comment type="caution">
    <text evidence="5">The sequence shown here is derived from an EMBL/GenBank/DDBJ whole genome shotgun (WGS) entry which is preliminary data.</text>
</comment>
<keyword evidence="5" id="KW-0378">Hydrolase</keyword>
<proteinExistence type="inferred from homology"/>
<protein>
    <submittedName>
        <fullName evidence="5">HAD family hydrolase</fullName>
    </submittedName>
</protein>
<evidence type="ECO:0000313" key="6">
    <source>
        <dbReference type="Proteomes" id="UP001620262"/>
    </source>
</evidence>
<dbReference type="InterPro" id="IPR023198">
    <property type="entry name" value="PGP-like_dom2"/>
</dbReference>
<gene>
    <name evidence="5" type="ORF">ACI2JU_16730</name>
</gene>
<dbReference type="SFLD" id="SFLDG01129">
    <property type="entry name" value="C1.5:_HAD__Beta-PGM__Phosphata"/>
    <property type="match status" value="1"/>
</dbReference>
<dbReference type="Gene3D" id="1.10.150.240">
    <property type="entry name" value="Putative phosphatase, domain 2"/>
    <property type="match status" value="1"/>
</dbReference>
<dbReference type="InterPro" id="IPR036412">
    <property type="entry name" value="HAD-like_sf"/>
</dbReference>
<comment type="cofactor">
    <cofactor evidence="1">
        <name>Mg(2+)</name>
        <dbReference type="ChEBI" id="CHEBI:18420"/>
    </cofactor>
</comment>
<dbReference type="RefSeq" id="WP_149981818.1">
    <property type="nucleotide sequence ID" value="NZ_CABVLM010000007.1"/>
</dbReference>
<dbReference type="Proteomes" id="UP001620262">
    <property type="component" value="Unassembled WGS sequence"/>
</dbReference>
<comment type="similarity">
    <text evidence="2">Belongs to the HAD-like hydrolase superfamily. CbbY/CbbZ/Gph/YieH family.</text>
</comment>
<dbReference type="GO" id="GO:0016787">
    <property type="term" value="F:hydrolase activity"/>
    <property type="evidence" value="ECO:0007669"/>
    <property type="project" value="UniProtKB-KW"/>
</dbReference>
<dbReference type="InterPro" id="IPR041492">
    <property type="entry name" value="HAD_2"/>
</dbReference>
<keyword evidence="6" id="KW-1185">Reference proteome</keyword>
<reference evidence="5 6" key="1">
    <citation type="submission" date="2024-11" db="EMBL/GenBank/DDBJ databases">
        <title>The Natural Products Discovery Center: Release of the First 8490 Sequenced Strains for Exploring Actinobacteria Biosynthetic Diversity.</title>
        <authorList>
            <person name="Kalkreuter E."/>
            <person name="Kautsar S.A."/>
            <person name="Yang D."/>
            <person name="Bader C.D."/>
            <person name="Teijaro C.N."/>
            <person name="Fluegel L."/>
            <person name="Davis C.M."/>
            <person name="Simpson J.R."/>
            <person name="Lauterbach L."/>
            <person name="Steele A.D."/>
            <person name="Gui C."/>
            <person name="Meng S."/>
            <person name="Li G."/>
            <person name="Viehrig K."/>
            <person name="Ye F."/>
            <person name="Su P."/>
            <person name="Kiefer A.F."/>
            <person name="Nichols A."/>
            <person name="Cepeda A.J."/>
            <person name="Yan W."/>
            <person name="Fan B."/>
            <person name="Jiang Y."/>
            <person name="Adhikari A."/>
            <person name="Zheng C.-J."/>
            <person name="Schuster L."/>
            <person name="Cowan T.M."/>
            <person name="Smanski M.J."/>
            <person name="Chevrette M.G."/>
            <person name="De Carvalho L.P.S."/>
            <person name="Shen B."/>
        </authorList>
    </citation>
    <scope>NUCLEOTIDE SEQUENCE [LARGE SCALE GENOMIC DNA]</scope>
    <source>
        <strain evidence="5 6">NPDC078403</strain>
    </source>
</reference>
<organism evidence="5 6">
    <name type="scientific">Pseudoalteromonas rhizosphaerae</name>
    <dbReference type="NCBI Taxonomy" id="2518973"/>
    <lineage>
        <taxon>Bacteria</taxon>
        <taxon>Pseudomonadati</taxon>
        <taxon>Pseudomonadota</taxon>
        <taxon>Gammaproteobacteria</taxon>
        <taxon>Alteromonadales</taxon>
        <taxon>Pseudoalteromonadaceae</taxon>
        <taxon>Pseudoalteromonas</taxon>
    </lineage>
</organism>
<evidence type="ECO:0000256" key="3">
    <source>
        <dbReference type="ARBA" id="ARBA00022723"/>
    </source>
</evidence>
<evidence type="ECO:0000313" key="5">
    <source>
        <dbReference type="EMBL" id="MFK3865505.1"/>
    </source>
</evidence>
<sequence>MANKIELVIFDCDGVVIDSEVLSARVLIDMLRDFNINIDMHYVQHHFLGCSFKSVSEKIATAFEVNLPHQFESDYRHTLITMFAEHLQPTAGIKNILLNLNVPFCIATSSSLQRTQKALHAVKFDSLFANIFTSEEVTLGKPAPDLFLHAANQMGVLPQNCLVIEDSSAGIQAAISANMPVMYYFGGQHLEQGVNHVHINFPEVALLDHWQSFFISHPELKSKSLL</sequence>
<evidence type="ECO:0000256" key="2">
    <source>
        <dbReference type="ARBA" id="ARBA00006171"/>
    </source>
</evidence>
<dbReference type="SUPFAM" id="SSF56784">
    <property type="entry name" value="HAD-like"/>
    <property type="match status" value="1"/>
</dbReference>
<dbReference type="Gene3D" id="3.40.50.1000">
    <property type="entry name" value="HAD superfamily/HAD-like"/>
    <property type="match status" value="1"/>
</dbReference>
<dbReference type="NCBIfam" id="TIGR01549">
    <property type="entry name" value="HAD-SF-IA-v1"/>
    <property type="match status" value="1"/>
</dbReference>
<dbReference type="Pfam" id="PF13419">
    <property type="entry name" value="HAD_2"/>
    <property type="match status" value="1"/>
</dbReference>
<keyword evidence="4" id="KW-0460">Magnesium</keyword>
<dbReference type="InterPro" id="IPR051600">
    <property type="entry name" value="Beta-PGM-like"/>
</dbReference>
<dbReference type="NCBIfam" id="TIGR01509">
    <property type="entry name" value="HAD-SF-IA-v3"/>
    <property type="match status" value="1"/>
</dbReference>
<dbReference type="EMBL" id="JBJDOT010000025">
    <property type="protein sequence ID" value="MFK3865505.1"/>
    <property type="molecule type" value="Genomic_DNA"/>
</dbReference>
<evidence type="ECO:0000256" key="1">
    <source>
        <dbReference type="ARBA" id="ARBA00001946"/>
    </source>
</evidence>
<dbReference type="PANTHER" id="PTHR46193">
    <property type="entry name" value="6-PHOSPHOGLUCONATE PHOSPHATASE"/>
    <property type="match status" value="1"/>
</dbReference>
<accession>A0ABW8L3V7</accession>